<dbReference type="GO" id="GO:0004672">
    <property type="term" value="F:protein kinase activity"/>
    <property type="evidence" value="ECO:0007669"/>
    <property type="project" value="InterPro"/>
</dbReference>
<evidence type="ECO:0000313" key="5">
    <source>
        <dbReference type="EMBL" id="KAF3330501.1"/>
    </source>
</evidence>
<reference evidence="5" key="1">
    <citation type="submission" date="2020-01" db="EMBL/GenBank/DDBJ databases">
        <title>Genome sequence of Kobresia littledalei, the first chromosome-level genome in the family Cyperaceae.</title>
        <authorList>
            <person name="Qu G."/>
        </authorList>
    </citation>
    <scope>NUCLEOTIDE SEQUENCE</scope>
    <source>
        <strain evidence="5">C.B.Clarke</strain>
        <tissue evidence="5">Leaf</tissue>
    </source>
</reference>
<feature type="domain" description="Protein kinase" evidence="4">
    <location>
        <begin position="1"/>
        <end position="269"/>
    </location>
</feature>
<dbReference type="InterPro" id="IPR017441">
    <property type="entry name" value="Protein_kinase_ATP_BS"/>
</dbReference>
<feature type="compositionally biased region" description="Polar residues" evidence="2">
    <location>
        <begin position="17"/>
        <end position="27"/>
    </location>
</feature>
<dbReference type="OrthoDB" id="4062651at2759"/>
<keyword evidence="6" id="KW-1185">Reference proteome</keyword>
<protein>
    <submittedName>
        <fullName evidence="5">Protein kinase APK1B</fullName>
    </submittedName>
</protein>
<keyword evidence="1" id="KW-0547">Nucleotide-binding</keyword>
<dbReference type="Gene3D" id="1.10.510.10">
    <property type="entry name" value="Transferase(Phosphotransferase) domain 1"/>
    <property type="match status" value="1"/>
</dbReference>
<feature type="transmembrane region" description="Helical" evidence="3">
    <location>
        <begin position="496"/>
        <end position="517"/>
    </location>
</feature>
<accession>A0A833R622</accession>
<comment type="caution">
    <text evidence="5">The sequence shown here is derived from an EMBL/GenBank/DDBJ whole genome shotgun (WGS) entry which is preliminary data.</text>
</comment>
<keyword evidence="5" id="KW-0418">Kinase</keyword>
<dbReference type="PROSITE" id="PS00107">
    <property type="entry name" value="PROTEIN_KINASE_ATP"/>
    <property type="match status" value="1"/>
</dbReference>
<dbReference type="GO" id="GO:0005524">
    <property type="term" value="F:ATP binding"/>
    <property type="evidence" value="ECO:0007669"/>
    <property type="project" value="UniProtKB-UniRule"/>
</dbReference>
<dbReference type="SUPFAM" id="SSF56112">
    <property type="entry name" value="Protein kinase-like (PK-like)"/>
    <property type="match status" value="1"/>
</dbReference>
<keyword evidence="3" id="KW-0812">Transmembrane</keyword>
<evidence type="ECO:0000256" key="3">
    <source>
        <dbReference type="SAM" id="Phobius"/>
    </source>
</evidence>
<dbReference type="AlphaFoldDB" id="A0A833R622"/>
<dbReference type="Gene3D" id="3.30.200.20">
    <property type="entry name" value="Phosphorylase Kinase, domain 1"/>
    <property type="match status" value="1"/>
</dbReference>
<feature type="binding site" evidence="1">
    <location>
        <position position="116"/>
    </location>
    <ligand>
        <name>ATP</name>
        <dbReference type="ChEBI" id="CHEBI:30616"/>
    </ligand>
</feature>
<dbReference type="InterPro" id="IPR000719">
    <property type="entry name" value="Prot_kinase_dom"/>
</dbReference>
<organism evidence="5 6">
    <name type="scientific">Carex littledalei</name>
    <dbReference type="NCBI Taxonomy" id="544730"/>
    <lineage>
        <taxon>Eukaryota</taxon>
        <taxon>Viridiplantae</taxon>
        <taxon>Streptophyta</taxon>
        <taxon>Embryophyta</taxon>
        <taxon>Tracheophyta</taxon>
        <taxon>Spermatophyta</taxon>
        <taxon>Magnoliopsida</taxon>
        <taxon>Liliopsida</taxon>
        <taxon>Poales</taxon>
        <taxon>Cyperaceae</taxon>
        <taxon>Cyperoideae</taxon>
        <taxon>Cariceae</taxon>
        <taxon>Carex</taxon>
        <taxon>Carex subgen. Euthyceras</taxon>
    </lineage>
</organism>
<evidence type="ECO:0000313" key="6">
    <source>
        <dbReference type="Proteomes" id="UP000623129"/>
    </source>
</evidence>
<name>A0A833R622_9POAL</name>
<dbReference type="InterPro" id="IPR011009">
    <property type="entry name" value="Kinase-like_dom_sf"/>
</dbReference>
<dbReference type="EMBL" id="SWLB01000013">
    <property type="protein sequence ID" value="KAF3330501.1"/>
    <property type="molecule type" value="Genomic_DNA"/>
</dbReference>
<dbReference type="InterPro" id="IPR050823">
    <property type="entry name" value="Plant_Ser_Thr_Prot_Kinase"/>
</dbReference>
<feature type="compositionally biased region" description="Basic and acidic residues" evidence="2">
    <location>
        <begin position="366"/>
        <end position="376"/>
    </location>
</feature>
<feature type="compositionally biased region" description="Low complexity" evidence="2">
    <location>
        <begin position="36"/>
        <end position="45"/>
    </location>
</feature>
<keyword evidence="1" id="KW-0067">ATP-binding</keyword>
<gene>
    <name evidence="5" type="ORF">FCM35_KLT03855</name>
</gene>
<feature type="region of interest" description="Disordered" evidence="2">
    <location>
        <begin position="364"/>
        <end position="387"/>
    </location>
</feature>
<dbReference type="PROSITE" id="PS50011">
    <property type="entry name" value="PROTEIN_KINASE_DOM"/>
    <property type="match status" value="1"/>
</dbReference>
<dbReference type="Proteomes" id="UP000623129">
    <property type="component" value="Unassembled WGS sequence"/>
</dbReference>
<keyword evidence="3" id="KW-1133">Transmembrane helix</keyword>
<proteinExistence type="predicted"/>
<evidence type="ECO:0000256" key="2">
    <source>
        <dbReference type="SAM" id="MobiDB-lite"/>
    </source>
</evidence>
<evidence type="ECO:0000259" key="4">
    <source>
        <dbReference type="PROSITE" id="PS50011"/>
    </source>
</evidence>
<dbReference type="PANTHER" id="PTHR45621">
    <property type="entry name" value="OS01G0588500 PROTEIN-RELATED"/>
    <property type="match status" value="1"/>
</dbReference>
<keyword evidence="3" id="KW-0472">Membrane</keyword>
<evidence type="ECO:0000256" key="1">
    <source>
        <dbReference type="PROSITE-ProRule" id="PRU10141"/>
    </source>
</evidence>
<keyword evidence="5" id="KW-0808">Transferase</keyword>
<sequence length="518" mass="56975">MGCWGSKVSSEIPPRSPHTTGGNSKFTSRNGGGLSGSSSRVSAASTPATPRSEGEILQSANVKSFTFNELKIATRNFRPDSMLGEGGFGSVFKGWIDEHTFAPARPGTGIVIAVKKLNQEGYQGHREWLSYNAKLSDFGLAKDGPTGDKSHVSTRVMGTYGYAAPEYLATGHLTTKSDVYSFGVVLLEMLSGRRSLDKNRPPGEHNLVEWARPYLSSKRKIFRVLDPRLGSQYSLTGAHKAAQLALQCLSMDSKGRPNMEQVVAALEQLQDLKDVPRAAQPVATERSGERSQVRITVAAKKINFGAVTVDHAVRDWRTKFFEMVLSHVHSGSRSPGLGFFSNQARHSSPAAANRRRSAAATFSLSRKMESKEESNEPHALNPAPNKEEDILDKLEKKAKKYLRGKKTNLEGLRDKKLKGQLEAREKIFGHTAKVAARAEEWLKPSEGGLLEPEDPLEKTYSIRQQSILPEVDVLSSSKAFDMKLPGPNELGNLSRLFIVLCSSLFLIIWCVQIWALIQ</sequence>
<dbReference type="Pfam" id="PF00069">
    <property type="entry name" value="Pkinase"/>
    <property type="match status" value="1"/>
</dbReference>
<feature type="region of interest" description="Disordered" evidence="2">
    <location>
        <begin position="1"/>
        <end position="57"/>
    </location>
</feature>